<evidence type="ECO:0000313" key="2">
    <source>
        <dbReference type="Proteomes" id="UP000184096"/>
    </source>
</evidence>
<evidence type="ECO:0000313" key="1">
    <source>
        <dbReference type="EMBL" id="SHN86020.1"/>
    </source>
</evidence>
<proteinExistence type="predicted"/>
<dbReference type="EMBL" id="LT670849">
    <property type="protein sequence ID" value="SHN86020.1"/>
    <property type="molecule type" value="Genomic_DNA"/>
</dbReference>
<protein>
    <submittedName>
        <fullName evidence="1">Uncharacterized protein</fullName>
    </submittedName>
</protein>
<sequence>MIWAFAGPTSSGFPPRLIGEIWGMREQKITLGEMRQSGVHGLLIYCSDYRCSHHLKISADAWPDEVRLSDLEPRFVCKACGTRGADIRPNFAPARMGTSGVQKEYRS</sequence>
<organism evidence="1 2">
    <name type="scientific">Bradyrhizobium erythrophlei</name>
    <dbReference type="NCBI Taxonomy" id="1437360"/>
    <lineage>
        <taxon>Bacteria</taxon>
        <taxon>Pseudomonadati</taxon>
        <taxon>Pseudomonadota</taxon>
        <taxon>Alphaproteobacteria</taxon>
        <taxon>Hyphomicrobiales</taxon>
        <taxon>Nitrobacteraceae</taxon>
        <taxon>Bradyrhizobium</taxon>
    </lineage>
</organism>
<keyword evidence="2" id="KW-1185">Reference proteome</keyword>
<accession>A0A1M7USU6</accession>
<dbReference type="RefSeq" id="WP_338076300.1">
    <property type="nucleotide sequence ID" value="NZ_LT670849.1"/>
</dbReference>
<gene>
    <name evidence="1" type="ORF">SAMN05444170_6525</name>
</gene>
<dbReference type="AlphaFoldDB" id="A0A1M7USU6"/>
<name>A0A1M7USU6_9BRAD</name>
<reference evidence="2" key="1">
    <citation type="submission" date="2016-11" db="EMBL/GenBank/DDBJ databases">
        <authorList>
            <person name="Varghese N."/>
            <person name="Submissions S."/>
        </authorList>
    </citation>
    <scope>NUCLEOTIDE SEQUENCE [LARGE SCALE GENOMIC DNA]</scope>
    <source>
        <strain evidence="2">GAS401</strain>
    </source>
</reference>
<dbReference type="Proteomes" id="UP000184096">
    <property type="component" value="Chromosome I"/>
</dbReference>